<accession>A0A833QLQ2</accession>
<sequence length="83" mass="9356">MRRHSQSRNGCRLERENLFHGDGSHDHPSLGWDSQDGEGVGIRGRYLLALIAGMDMSHVPLLVGRSMHEMEYMPSCEVHVKAL</sequence>
<comment type="caution">
    <text evidence="2">The sequence shown here is derived from an EMBL/GenBank/DDBJ whole genome shotgun (WGS) entry which is preliminary data.</text>
</comment>
<evidence type="ECO:0000256" key="1">
    <source>
        <dbReference type="SAM" id="MobiDB-lite"/>
    </source>
</evidence>
<gene>
    <name evidence="2" type="ORF">FCM35_KLT06138</name>
</gene>
<organism evidence="2 3">
    <name type="scientific">Carex littledalei</name>
    <dbReference type="NCBI Taxonomy" id="544730"/>
    <lineage>
        <taxon>Eukaryota</taxon>
        <taxon>Viridiplantae</taxon>
        <taxon>Streptophyta</taxon>
        <taxon>Embryophyta</taxon>
        <taxon>Tracheophyta</taxon>
        <taxon>Spermatophyta</taxon>
        <taxon>Magnoliopsida</taxon>
        <taxon>Liliopsida</taxon>
        <taxon>Poales</taxon>
        <taxon>Cyperaceae</taxon>
        <taxon>Cyperoideae</taxon>
        <taxon>Cariceae</taxon>
        <taxon>Carex</taxon>
        <taxon>Carex subgen. Euthyceras</taxon>
    </lineage>
</organism>
<feature type="region of interest" description="Disordered" evidence="1">
    <location>
        <begin position="1"/>
        <end position="34"/>
    </location>
</feature>
<protein>
    <submittedName>
        <fullName evidence="2">Uncharacterized protein</fullName>
    </submittedName>
</protein>
<keyword evidence="3" id="KW-1185">Reference proteome</keyword>
<proteinExistence type="predicted"/>
<dbReference type="AlphaFoldDB" id="A0A833QLQ2"/>
<dbReference type="EMBL" id="SWLB01000015">
    <property type="protein sequence ID" value="KAF3329060.1"/>
    <property type="molecule type" value="Genomic_DNA"/>
</dbReference>
<dbReference type="Proteomes" id="UP000623129">
    <property type="component" value="Unassembled WGS sequence"/>
</dbReference>
<evidence type="ECO:0000313" key="3">
    <source>
        <dbReference type="Proteomes" id="UP000623129"/>
    </source>
</evidence>
<feature type="compositionally biased region" description="Basic and acidic residues" evidence="1">
    <location>
        <begin position="11"/>
        <end position="28"/>
    </location>
</feature>
<reference evidence="2" key="1">
    <citation type="submission" date="2020-01" db="EMBL/GenBank/DDBJ databases">
        <title>Genome sequence of Kobresia littledalei, the first chromosome-level genome in the family Cyperaceae.</title>
        <authorList>
            <person name="Qu G."/>
        </authorList>
    </citation>
    <scope>NUCLEOTIDE SEQUENCE</scope>
    <source>
        <strain evidence="2">C.B.Clarke</strain>
        <tissue evidence="2">Leaf</tissue>
    </source>
</reference>
<evidence type="ECO:0000313" key="2">
    <source>
        <dbReference type="EMBL" id="KAF3329060.1"/>
    </source>
</evidence>
<name>A0A833QLQ2_9POAL</name>